<dbReference type="InterPro" id="IPR052514">
    <property type="entry name" value="SAM-dependent_MTase"/>
</dbReference>
<gene>
    <name evidence="2" type="ORF">WH297_23990</name>
</gene>
<dbReference type="PANTHER" id="PTHR34203">
    <property type="entry name" value="METHYLTRANSFERASE, FKBM FAMILY PROTEIN"/>
    <property type="match status" value="1"/>
</dbReference>
<keyword evidence="2" id="KW-0808">Transferase</keyword>
<dbReference type="SUPFAM" id="SSF53335">
    <property type="entry name" value="S-adenosyl-L-methionine-dependent methyltransferases"/>
    <property type="match status" value="1"/>
</dbReference>
<accession>A0ABU8PKJ6</accession>
<feature type="domain" description="Methyltransferase FkbM" evidence="1">
    <location>
        <begin position="90"/>
        <end position="230"/>
    </location>
</feature>
<protein>
    <submittedName>
        <fullName evidence="2">FkbM family methyltransferase</fullName>
    </submittedName>
</protein>
<dbReference type="InterPro" id="IPR006342">
    <property type="entry name" value="FkbM_mtfrase"/>
</dbReference>
<dbReference type="GO" id="GO:0008168">
    <property type="term" value="F:methyltransferase activity"/>
    <property type="evidence" value="ECO:0007669"/>
    <property type="project" value="UniProtKB-KW"/>
</dbReference>
<comment type="caution">
    <text evidence="2">The sequence shown here is derived from an EMBL/GenBank/DDBJ whole genome shotgun (WGS) entry which is preliminary data.</text>
</comment>
<dbReference type="InterPro" id="IPR029063">
    <property type="entry name" value="SAM-dependent_MTases_sf"/>
</dbReference>
<dbReference type="Gene3D" id="3.40.50.150">
    <property type="entry name" value="Vaccinia Virus protein VP39"/>
    <property type="match status" value="1"/>
</dbReference>
<dbReference type="Proteomes" id="UP001375812">
    <property type="component" value="Unassembled WGS sequence"/>
</dbReference>
<name>A0ABU8PKJ6_9HYPH</name>
<proteinExistence type="predicted"/>
<dbReference type="Pfam" id="PF05050">
    <property type="entry name" value="Methyltransf_21"/>
    <property type="match status" value="1"/>
</dbReference>
<evidence type="ECO:0000313" key="2">
    <source>
        <dbReference type="EMBL" id="MEJ5022777.1"/>
    </source>
</evidence>
<keyword evidence="3" id="KW-1185">Reference proteome</keyword>
<dbReference type="PANTHER" id="PTHR34203:SF15">
    <property type="entry name" value="SLL1173 PROTEIN"/>
    <property type="match status" value="1"/>
</dbReference>
<reference evidence="2 3" key="1">
    <citation type="submission" date="2023-12" db="EMBL/GenBank/DDBJ databases">
        <title>Gut-associated functions are favored during microbiome assembly across C. elegans life.</title>
        <authorList>
            <person name="Zimmermann J."/>
        </authorList>
    </citation>
    <scope>NUCLEOTIDE SEQUENCE [LARGE SCALE GENOMIC DNA]</scope>
    <source>
        <strain evidence="2 3">MYb71</strain>
    </source>
</reference>
<keyword evidence="2" id="KW-0489">Methyltransferase</keyword>
<dbReference type="NCBIfam" id="TIGR01444">
    <property type="entry name" value="fkbM_fam"/>
    <property type="match status" value="1"/>
</dbReference>
<evidence type="ECO:0000259" key="1">
    <source>
        <dbReference type="Pfam" id="PF05050"/>
    </source>
</evidence>
<sequence length="281" mass="32065">MKRYFRKLRDKLATQFFDTRYGRELLIHGIGPRALSVTVDCGDHVMTFSPSDYIGRKVFRKGHFERDHVTRLLTIMQDRGLPTDGKILLEIGGNIGTQTVYFAFSKAFARIISVEPDPRNFKLLQLNIAQNDLDGSVTPVRCAAGDSEGEIEFFQHLNNHGKSSMVRRSPNDISISVPVKPVSRILQEYGVFANEVGLVWMDIEGYEPVAIGTMQDLMSRRAPIYTEFTSEFYGPDRTRKFVKTLSSFYENCLIFIGEEISEIKVREIPLNKKQFDVLLLP</sequence>
<dbReference type="EMBL" id="JBBGZH010000002">
    <property type="protein sequence ID" value="MEJ5022777.1"/>
    <property type="molecule type" value="Genomic_DNA"/>
</dbReference>
<organism evidence="2 3">
    <name type="scientific">Ochrobactrum vermis</name>
    <dbReference type="NCBI Taxonomy" id="1827297"/>
    <lineage>
        <taxon>Bacteria</taxon>
        <taxon>Pseudomonadati</taxon>
        <taxon>Pseudomonadota</taxon>
        <taxon>Alphaproteobacteria</taxon>
        <taxon>Hyphomicrobiales</taxon>
        <taxon>Brucellaceae</taxon>
        <taxon>Brucella/Ochrobactrum group</taxon>
        <taxon>Ochrobactrum</taxon>
    </lineage>
</organism>
<dbReference type="GO" id="GO:0032259">
    <property type="term" value="P:methylation"/>
    <property type="evidence" value="ECO:0007669"/>
    <property type="project" value="UniProtKB-KW"/>
</dbReference>
<evidence type="ECO:0000313" key="3">
    <source>
        <dbReference type="Proteomes" id="UP001375812"/>
    </source>
</evidence>